<dbReference type="Pfam" id="PF01267">
    <property type="entry name" value="F-actin_cap_A"/>
    <property type="match status" value="1"/>
</dbReference>
<organism evidence="2 3">
    <name type="scientific">Triparma laevis f. inornata</name>
    <dbReference type="NCBI Taxonomy" id="1714386"/>
    <lineage>
        <taxon>Eukaryota</taxon>
        <taxon>Sar</taxon>
        <taxon>Stramenopiles</taxon>
        <taxon>Ochrophyta</taxon>
        <taxon>Bolidophyceae</taxon>
        <taxon>Parmales</taxon>
        <taxon>Triparmaceae</taxon>
        <taxon>Triparma</taxon>
    </lineage>
</organism>
<comment type="function">
    <text evidence="1">F-actin-capping proteins bind in a Ca(2+)-independent manner to the fast growing ends of actin filaments (barbed end) thereby blocking the exchange of subunits at these ends. Unlike other capping proteins (such as gelsolin and severin), these proteins do not sever actin filaments.</text>
</comment>
<comment type="similarity">
    <text evidence="1">Belongs to the F-actin-capping protein alpha subunit family.</text>
</comment>
<proteinExistence type="inferred from homology"/>
<dbReference type="InterPro" id="IPR037282">
    <property type="entry name" value="CapZ_alpha/beta"/>
</dbReference>
<keyword evidence="1" id="KW-0117">Actin capping</keyword>
<evidence type="ECO:0000256" key="1">
    <source>
        <dbReference type="RuleBase" id="RU365077"/>
    </source>
</evidence>
<evidence type="ECO:0000313" key="3">
    <source>
        <dbReference type="Proteomes" id="UP001162640"/>
    </source>
</evidence>
<sequence>MLTGIARAYNTRHSSLITVGDKVMPICKEAEIDATKYVDSVSKKMVKVDHTKWSGTVVEDKPLPPTAFDASVEGKRTAILSAVEDYVTKHFGGGANDDNEERSDELNHTILSRFAPRFCSSFHYH</sequence>
<evidence type="ECO:0000313" key="2">
    <source>
        <dbReference type="EMBL" id="GMH51659.1"/>
    </source>
</evidence>
<dbReference type="AlphaFoldDB" id="A0A9W6ZCA5"/>
<name>A0A9W6ZCA5_9STRA</name>
<dbReference type="InterPro" id="IPR002189">
    <property type="entry name" value="CapZ_alpha"/>
</dbReference>
<dbReference type="InterPro" id="IPR042489">
    <property type="entry name" value="CapZ_alpha_1"/>
</dbReference>
<dbReference type="SUPFAM" id="SSF90096">
    <property type="entry name" value="Subunits of heterodimeric actin filament capping protein Capz"/>
    <property type="match status" value="1"/>
</dbReference>
<dbReference type="EMBL" id="BLQM01000022">
    <property type="protein sequence ID" value="GMH51659.1"/>
    <property type="molecule type" value="Genomic_DNA"/>
</dbReference>
<keyword evidence="1" id="KW-0009">Actin-binding</keyword>
<dbReference type="Proteomes" id="UP001162640">
    <property type="component" value="Unassembled WGS sequence"/>
</dbReference>
<reference evidence="3" key="1">
    <citation type="journal article" date="2023" name="Commun. Biol.">
        <title>Genome analysis of Parmales, the sister group of diatoms, reveals the evolutionary specialization of diatoms from phago-mixotrophs to photoautotrophs.</title>
        <authorList>
            <person name="Ban H."/>
            <person name="Sato S."/>
            <person name="Yoshikawa S."/>
            <person name="Yamada K."/>
            <person name="Nakamura Y."/>
            <person name="Ichinomiya M."/>
            <person name="Sato N."/>
            <person name="Blanc-Mathieu R."/>
            <person name="Endo H."/>
            <person name="Kuwata A."/>
            <person name="Ogata H."/>
        </authorList>
    </citation>
    <scope>NUCLEOTIDE SEQUENCE [LARGE SCALE GENOMIC DNA]</scope>
</reference>
<dbReference type="GO" id="GO:0051016">
    <property type="term" value="P:barbed-end actin filament capping"/>
    <property type="evidence" value="ECO:0007669"/>
    <property type="project" value="UniProtKB-UniRule"/>
</dbReference>
<dbReference type="Gene3D" id="3.30.1140.60">
    <property type="entry name" value="F-actin capping protein, alpha subunit"/>
    <property type="match status" value="1"/>
</dbReference>
<comment type="caution">
    <text evidence="2">The sequence shown here is derived from an EMBL/GenBank/DDBJ whole genome shotgun (WGS) entry which is preliminary data.</text>
</comment>
<comment type="subunit">
    <text evidence="1">Heterodimer of an alpha and a beta subunit.</text>
</comment>
<accession>A0A9W6ZCA5</accession>
<protein>
    <recommendedName>
        <fullName evidence="1">F-actin-capping protein subunit alpha</fullName>
    </recommendedName>
</protein>
<dbReference type="GO" id="GO:0008290">
    <property type="term" value="C:F-actin capping protein complex"/>
    <property type="evidence" value="ECO:0007669"/>
    <property type="project" value="UniProtKB-UniRule"/>
</dbReference>
<gene>
    <name evidence="2" type="ORF">TL16_g01055</name>
</gene>
<dbReference type="GO" id="GO:0003779">
    <property type="term" value="F:actin binding"/>
    <property type="evidence" value="ECO:0007669"/>
    <property type="project" value="UniProtKB-KW"/>
</dbReference>